<organism evidence="7">
    <name type="scientific">Harpegnathos saltator</name>
    <name type="common">Jerdon's jumping ant</name>
    <dbReference type="NCBI Taxonomy" id="610380"/>
    <lineage>
        <taxon>Eukaryota</taxon>
        <taxon>Metazoa</taxon>
        <taxon>Ecdysozoa</taxon>
        <taxon>Arthropoda</taxon>
        <taxon>Hexapoda</taxon>
        <taxon>Insecta</taxon>
        <taxon>Pterygota</taxon>
        <taxon>Neoptera</taxon>
        <taxon>Endopterygota</taxon>
        <taxon>Hymenoptera</taxon>
        <taxon>Apocrita</taxon>
        <taxon>Aculeata</taxon>
        <taxon>Formicoidea</taxon>
        <taxon>Formicidae</taxon>
        <taxon>Ponerinae</taxon>
        <taxon>Ponerini</taxon>
        <taxon>Harpegnathos</taxon>
    </lineage>
</organism>
<feature type="transmembrane region" description="Helical" evidence="5">
    <location>
        <begin position="67"/>
        <end position="85"/>
    </location>
</feature>
<feature type="transmembrane region" description="Helical" evidence="5">
    <location>
        <begin position="6"/>
        <end position="29"/>
    </location>
</feature>
<dbReference type="FunCoup" id="E2BGZ1">
    <property type="interactions" value="110"/>
</dbReference>
<proteinExistence type="inferred from homology"/>
<keyword evidence="3 5" id="KW-1133">Transmembrane helix</keyword>
<name>E2BGZ1_HARSA</name>
<protein>
    <recommendedName>
        <fullName evidence="5">Aquaporin</fullName>
    </recommendedName>
</protein>
<dbReference type="Gene3D" id="1.20.1080.10">
    <property type="entry name" value="Glycerol uptake facilitator protein"/>
    <property type="match status" value="1"/>
</dbReference>
<dbReference type="PANTHER" id="PTHR21191">
    <property type="entry name" value="AQUAPORIN"/>
    <property type="match status" value="1"/>
</dbReference>
<keyword evidence="2 5" id="KW-0812">Transmembrane</keyword>
<comment type="caution">
    <text evidence="5">Lacks conserved residue(s) required for the propagation of feature annotation.</text>
</comment>
<dbReference type="PANTHER" id="PTHR21191:SF16">
    <property type="entry name" value="AQUAPORIN"/>
    <property type="match status" value="1"/>
</dbReference>
<keyword evidence="7" id="KW-1185">Reference proteome</keyword>
<keyword evidence="4 5" id="KW-0472">Membrane</keyword>
<dbReference type="OrthoDB" id="1580043at2759"/>
<evidence type="ECO:0000256" key="3">
    <source>
        <dbReference type="ARBA" id="ARBA00022989"/>
    </source>
</evidence>
<evidence type="ECO:0000256" key="4">
    <source>
        <dbReference type="ARBA" id="ARBA00023136"/>
    </source>
</evidence>
<evidence type="ECO:0000256" key="5">
    <source>
        <dbReference type="PIRNR" id="PIRNR017529"/>
    </source>
</evidence>
<dbReference type="InParanoid" id="E2BGZ1"/>
<dbReference type="GO" id="GO:0016020">
    <property type="term" value="C:membrane"/>
    <property type="evidence" value="ECO:0007669"/>
    <property type="project" value="UniProtKB-SubCell"/>
</dbReference>
<accession>E2BGZ1</accession>
<dbReference type="PIRSF" id="PIRSF017529">
    <property type="entry name" value="Aquaporin_11/12"/>
    <property type="match status" value="1"/>
</dbReference>
<gene>
    <name evidence="6" type="ORF">EAI_16156</name>
</gene>
<dbReference type="InterPro" id="IPR051883">
    <property type="entry name" value="AQP11/12_channel"/>
</dbReference>
<evidence type="ECO:0000313" key="7">
    <source>
        <dbReference type="Proteomes" id="UP000008237"/>
    </source>
</evidence>
<comment type="subcellular location">
    <subcellularLocation>
        <location evidence="1">Membrane</location>
        <topology evidence="1">Multi-pass membrane protein</topology>
    </subcellularLocation>
</comment>
<dbReference type="GO" id="GO:0015267">
    <property type="term" value="F:channel activity"/>
    <property type="evidence" value="ECO:0007669"/>
    <property type="project" value="TreeGrafter"/>
</dbReference>
<dbReference type="Proteomes" id="UP000008237">
    <property type="component" value="Unassembled WGS sequence"/>
</dbReference>
<dbReference type="SUPFAM" id="SSF81338">
    <property type="entry name" value="Aquaporin-like"/>
    <property type="match status" value="1"/>
</dbReference>
<dbReference type="STRING" id="610380.E2BGZ1"/>
<sequence>MPATIIALAVSTLYIVFTVWLAHWLRLYATYFIEQPLVKSLFLEAIATAELCGACFELIIIADNWGVSMYAIYLFVLTVYWSMTWGDASACPYTHLEDMVLGNKSVRIAFLLIWAEFLGGIAVFKYIQVLWALEIVSTHKNRAFGDCTTDLQARPSLLRGCIMLRNVMTIPINSTRNTVVPVLIGALIECVATCICRVVSRVLGDLNPRFSTVIDSFVGTSLVVAGRREPPILFDGMKAFNYSGGYFNPALATSLKCGCLGTTFIEHVTVYWIGACVGSIASLRVYKMPFVQNFVEQRKEKIA</sequence>
<dbReference type="EMBL" id="GL448255">
    <property type="protein sequence ID" value="EFN85024.1"/>
    <property type="molecule type" value="Genomic_DNA"/>
</dbReference>
<feature type="transmembrane region" description="Helical" evidence="5">
    <location>
        <begin position="41"/>
        <end position="61"/>
    </location>
</feature>
<dbReference type="InterPro" id="IPR023271">
    <property type="entry name" value="Aquaporin-like"/>
</dbReference>
<reference evidence="6 7" key="1">
    <citation type="journal article" date="2010" name="Science">
        <title>Genomic comparison of the ants Camponotus floridanus and Harpegnathos saltator.</title>
        <authorList>
            <person name="Bonasio R."/>
            <person name="Zhang G."/>
            <person name="Ye C."/>
            <person name="Mutti N.S."/>
            <person name="Fang X."/>
            <person name="Qin N."/>
            <person name="Donahue G."/>
            <person name="Yang P."/>
            <person name="Li Q."/>
            <person name="Li C."/>
            <person name="Zhang P."/>
            <person name="Huang Z."/>
            <person name="Berger S.L."/>
            <person name="Reinberg D."/>
            <person name="Wang J."/>
            <person name="Liebig J."/>
        </authorList>
    </citation>
    <scope>NUCLEOTIDE SEQUENCE [LARGE SCALE GENOMIC DNA]</scope>
    <source>
        <strain evidence="6 7">R22 G/1</strain>
    </source>
</reference>
<comment type="similarity">
    <text evidence="5">Belongs to the MIP/aquaporin (TC 1.A.8) family.</text>
</comment>
<evidence type="ECO:0000256" key="1">
    <source>
        <dbReference type="ARBA" id="ARBA00004141"/>
    </source>
</evidence>
<evidence type="ECO:0000313" key="6">
    <source>
        <dbReference type="EMBL" id="EFN85024.1"/>
    </source>
</evidence>
<dbReference type="AlphaFoldDB" id="E2BGZ1"/>
<dbReference type="OMA" id="EHFTVYW"/>
<dbReference type="GO" id="GO:0005737">
    <property type="term" value="C:cytoplasm"/>
    <property type="evidence" value="ECO:0007669"/>
    <property type="project" value="TreeGrafter"/>
</dbReference>
<evidence type="ECO:0000256" key="2">
    <source>
        <dbReference type="ARBA" id="ARBA00022692"/>
    </source>
</evidence>
<dbReference type="InterPro" id="IPR016697">
    <property type="entry name" value="Aquaporin_11/12"/>
</dbReference>
<feature type="transmembrane region" description="Helical" evidence="5">
    <location>
        <begin position="106"/>
        <end position="127"/>
    </location>
</feature>